<dbReference type="EMBL" id="JABXBU010000001">
    <property type="protein sequence ID" value="KAF8796726.1"/>
    <property type="molecule type" value="Genomic_DNA"/>
</dbReference>
<dbReference type="PANTHER" id="PTHR46060:SF1">
    <property type="entry name" value="MARINER MOS1 TRANSPOSASE-LIKE PROTEIN"/>
    <property type="match status" value="1"/>
</dbReference>
<evidence type="ECO:0000313" key="1">
    <source>
        <dbReference type="EMBL" id="KAF8796726.1"/>
    </source>
</evidence>
<keyword evidence="2" id="KW-1185">Reference proteome</keyword>
<dbReference type="PANTHER" id="PTHR46060">
    <property type="entry name" value="MARINER MOS1 TRANSPOSASE-LIKE PROTEIN"/>
    <property type="match status" value="1"/>
</dbReference>
<dbReference type="GO" id="GO:0003676">
    <property type="term" value="F:nucleic acid binding"/>
    <property type="evidence" value="ECO:0007669"/>
    <property type="project" value="InterPro"/>
</dbReference>
<comment type="caution">
    <text evidence="1">The sequence shown here is derived from an EMBL/GenBank/DDBJ whole genome shotgun (WGS) entry which is preliminary data.</text>
</comment>
<organism evidence="1 2">
    <name type="scientific">Argiope bruennichi</name>
    <name type="common">Wasp spider</name>
    <name type="synonym">Aranea bruennichi</name>
    <dbReference type="NCBI Taxonomy" id="94029"/>
    <lineage>
        <taxon>Eukaryota</taxon>
        <taxon>Metazoa</taxon>
        <taxon>Ecdysozoa</taxon>
        <taxon>Arthropoda</taxon>
        <taxon>Chelicerata</taxon>
        <taxon>Arachnida</taxon>
        <taxon>Araneae</taxon>
        <taxon>Araneomorphae</taxon>
        <taxon>Entelegynae</taxon>
        <taxon>Araneoidea</taxon>
        <taxon>Araneidae</taxon>
        <taxon>Argiope</taxon>
    </lineage>
</organism>
<dbReference type="InterPro" id="IPR036397">
    <property type="entry name" value="RNaseH_sf"/>
</dbReference>
<reference evidence="1" key="1">
    <citation type="journal article" date="2020" name="bioRxiv">
        <title>Chromosome-level reference genome of the European wasp spider Argiope bruennichi: a resource for studies on range expansion and evolutionary adaptation.</title>
        <authorList>
            <person name="Sheffer M.M."/>
            <person name="Hoppe A."/>
            <person name="Krehenwinkel H."/>
            <person name="Uhl G."/>
            <person name="Kuss A.W."/>
            <person name="Jensen L."/>
            <person name="Jensen C."/>
            <person name="Gillespie R.G."/>
            <person name="Hoff K.J."/>
            <person name="Prost S."/>
        </authorList>
    </citation>
    <scope>NUCLEOTIDE SEQUENCE</scope>
</reference>
<name>A0A8T0G1F4_ARGBR</name>
<evidence type="ECO:0000313" key="2">
    <source>
        <dbReference type="Proteomes" id="UP000807504"/>
    </source>
</evidence>
<gene>
    <name evidence="1" type="ORF">HNY73_001071</name>
</gene>
<accession>A0A8T0G1F4</accession>
<dbReference type="AlphaFoldDB" id="A0A8T0G1F4"/>
<dbReference type="Proteomes" id="UP000807504">
    <property type="component" value="Unassembled WGS sequence"/>
</dbReference>
<dbReference type="InterPro" id="IPR052709">
    <property type="entry name" value="Transposase-MT_Hybrid"/>
</dbReference>
<dbReference type="Gene3D" id="3.30.420.10">
    <property type="entry name" value="Ribonuclease H-like superfamily/Ribonuclease H"/>
    <property type="match status" value="1"/>
</dbReference>
<proteinExistence type="predicted"/>
<reference evidence="1" key="2">
    <citation type="submission" date="2020-06" db="EMBL/GenBank/DDBJ databases">
        <authorList>
            <person name="Sheffer M."/>
        </authorList>
    </citation>
    <scope>NUCLEOTIDE SEQUENCE</scope>
</reference>
<protein>
    <submittedName>
        <fullName evidence="1">Uncharacterized protein</fullName>
    </submittedName>
</protein>
<sequence length="252" mass="28640">MLHRPIFIAGWPPFTGKTVCQTSFRAGGERLIDDLRPGQANTVITADLIDSVDDSCGQLFTTGCVIGRCAQWVPKQLTDQHKELSMGLALQHLFRYHKDPAFLERIVTGDESRCHHYEPETKRDNMEWKHTSSPLPKKFKAVASACKAVFSTRWTLMYELFCISRGFLCLVHLYMITRPAIQTNEVADKARKSMQLLIDNTSSHQNKLKVILNQRTVLTLWNICIFDRAFVISSFGTLLTYGILLTTLGKMD</sequence>